<dbReference type="EMBL" id="PVWG01000012">
    <property type="protein sequence ID" value="PSB19182.1"/>
    <property type="molecule type" value="Genomic_DNA"/>
</dbReference>
<accession>A0A2T1DFA8</accession>
<dbReference type="Proteomes" id="UP000238634">
    <property type="component" value="Unassembled WGS sequence"/>
</dbReference>
<evidence type="ECO:0000313" key="3">
    <source>
        <dbReference type="Proteomes" id="UP000238634"/>
    </source>
</evidence>
<gene>
    <name evidence="2" type="ORF">C7B65_12670</name>
</gene>
<reference evidence="2 3" key="2">
    <citation type="submission" date="2018-03" db="EMBL/GenBank/DDBJ databases">
        <title>The ancient ancestry and fast evolution of plastids.</title>
        <authorList>
            <person name="Moore K.R."/>
            <person name="Magnabosco C."/>
            <person name="Momper L."/>
            <person name="Gold D.A."/>
            <person name="Bosak T."/>
            <person name="Fournier G.P."/>
        </authorList>
    </citation>
    <scope>NUCLEOTIDE SEQUENCE [LARGE SCALE GENOMIC DNA]</scope>
    <source>
        <strain evidence="2 3">ULC007</strain>
    </source>
</reference>
<reference evidence="2 3" key="1">
    <citation type="submission" date="2018-02" db="EMBL/GenBank/DDBJ databases">
        <authorList>
            <person name="Cohen D.B."/>
            <person name="Kent A.D."/>
        </authorList>
    </citation>
    <scope>NUCLEOTIDE SEQUENCE [LARGE SCALE GENOMIC DNA]</scope>
    <source>
        <strain evidence="2 3">ULC007</strain>
    </source>
</reference>
<dbReference type="AlphaFoldDB" id="A0A2T1DFA8"/>
<evidence type="ECO:0000256" key="1">
    <source>
        <dbReference type="SAM" id="MobiDB-lite"/>
    </source>
</evidence>
<organism evidence="2 3">
    <name type="scientific">Phormidesmis priestleyi ULC007</name>
    <dbReference type="NCBI Taxonomy" id="1920490"/>
    <lineage>
        <taxon>Bacteria</taxon>
        <taxon>Bacillati</taxon>
        <taxon>Cyanobacteriota</taxon>
        <taxon>Cyanophyceae</taxon>
        <taxon>Leptolyngbyales</taxon>
        <taxon>Leptolyngbyaceae</taxon>
        <taxon>Phormidesmis</taxon>
    </lineage>
</organism>
<comment type="caution">
    <text evidence="2">The sequence shown here is derived from an EMBL/GenBank/DDBJ whole genome shotgun (WGS) entry which is preliminary data.</text>
</comment>
<sequence>MPSVAPHTQNLSGTEESPSSRTEVAIQVDCEVEIETIARLQQKLTNGTICLEDILLCPLTLDIPVSLEFPQRGIYQDCRDVLELRQRVEKDLHSFTGEGNFWLPIVLTSKGALYAEAIASADPLSYLQPFHLPDRYRQPLYELGQRLLKLVSATPSTYLMQFGFAGETVFFDRLFPFPATPAIASLNIQLPNLFACHWHCLTNTPILDLTIAPASEYRVFQP</sequence>
<name>A0A2T1DFA8_9CYAN</name>
<feature type="region of interest" description="Disordered" evidence="1">
    <location>
        <begin position="1"/>
        <end position="22"/>
    </location>
</feature>
<dbReference type="STRING" id="1920490.GCA_001895925_04364"/>
<protein>
    <submittedName>
        <fullName evidence="2">Uncharacterized protein</fullName>
    </submittedName>
</protein>
<proteinExistence type="predicted"/>
<dbReference type="OrthoDB" id="531624at2"/>
<evidence type="ECO:0000313" key="2">
    <source>
        <dbReference type="EMBL" id="PSB19182.1"/>
    </source>
</evidence>
<keyword evidence="3" id="KW-1185">Reference proteome</keyword>